<feature type="transmembrane region" description="Helical" evidence="7">
    <location>
        <begin position="259"/>
        <end position="277"/>
    </location>
</feature>
<keyword evidence="6 7" id="KW-0472">Membrane</keyword>
<feature type="transmembrane region" description="Helical" evidence="7">
    <location>
        <begin position="160"/>
        <end position="181"/>
    </location>
</feature>
<sequence>MNVRPLNKISNKIYGVVLVAVIAALAFMIAEIPALKSLAISPLIVGIVLGMVFANTFGSKVPQQWMPGILFSGKTLLRLAIILYGFRITFQQIALVGLDGLIVSIVMLTGTMLVGIIVGIKLLKLDRDTTILVAAGSAVCGAAAVLATEDVLKSQPHKTAIAVATVVLFGTIGMFLYPVMYKAGLLEMDYTQYGLYVGASIHEVAQVVAASGAIDSTASDTAIIVKMIRVMMLAPMLLILGLFLISIKAGPTHAKTKLPVPWFAVFFIAVAGFNSLQLLPPQIVAGIIHFDTLLLTMAMTALGMETHVRKFRQAGWKPVLLALILFIWLVGAGGYTVIYLSAG</sequence>
<evidence type="ECO:0000256" key="2">
    <source>
        <dbReference type="ARBA" id="ARBA00007977"/>
    </source>
</evidence>
<feature type="transmembrane region" description="Helical" evidence="7">
    <location>
        <begin position="76"/>
        <end position="95"/>
    </location>
</feature>
<dbReference type="InterPro" id="IPR018383">
    <property type="entry name" value="UPF0324_pro"/>
</dbReference>
<dbReference type="NCBIfam" id="TIGR00698">
    <property type="entry name" value="YeiH family putative sulfate export transporter"/>
    <property type="match status" value="1"/>
</dbReference>
<reference evidence="8" key="1">
    <citation type="submission" date="2018-06" db="EMBL/GenBank/DDBJ databases">
        <authorList>
            <person name="Zhirakovskaya E."/>
        </authorList>
    </citation>
    <scope>NUCLEOTIDE SEQUENCE</scope>
</reference>
<dbReference type="GO" id="GO:0005886">
    <property type="term" value="C:plasma membrane"/>
    <property type="evidence" value="ECO:0007669"/>
    <property type="project" value="UniProtKB-SubCell"/>
</dbReference>
<dbReference type="PANTHER" id="PTHR30106">
    <property type="entry name" value="INNER MEMBRANE PROTEIN YEIH-RELATED"/>
    <property type="match status" value="1"/>
</dbReference>
<feature type="transmembrane region" description="Helical" evidence="7">
    <location>
        <begin position="101"/>
        <end position="123"/>
    </location>
</feature>
<evidence type="ECO:0000313" key="8">
    <source>
        <dbReference type="EMBL" id="VAW36332.1"/>
    </source>
</evidence>
<evidence type="ECO:0000256" key="3">
    <source>
        <dbReference type="ARBA" id="ARBA00022475"/>
    </source>
</evidence>
<feature type="transmembrane region" description="Helical" evidence="7">
    <location>
        <begin position="283"/>
        <end position="304"/>
    </location>
</feature>
<proteinExistence type="inferred from homology"/>
<name>A0A3B0VBR9_9ZZZZ</name>
<feature type="transmembrane region" description="Helical" evidence="7">
    <location>
        <begin position="38"/>
        <end position="55"/>
    </location>
</feature>
<comment type="subcellular location">
    <subcellularLocation>
        <location evidence="1">Cell membrane</location>
        <topology evidence="1">Multi-pass membrane protein</topology>
    </subcellularLocation>
</comment>
<feature type="transmembrane region" description="Helical" evidence="7">
    <location>
        <begin position="193"/>
        <end position="214"/>
    </location>
</feature>
<keyword evidence="3" id="KW-1003">Cell membrane</keyword>
<dbReference type="Pfam" id="PF03601">
    <property type="entry name" value="Cons_hypoth698"/>
    <property type="match status" value="1"/>
</dbReference>
<evidence type="ECO:0000256" key="7">
    <source>
        <dbReference type="SAM" id="Phobius"/>
    </source>
</evidence>
<gene>
    <name evidence="8" type="ORF">MNBD_GAMMA01-1716</name>
</gene>
<keyword evidence="4 7" id="KW-0812">Transmembrane</keyword>
<evidence type="ECO:0000256" key="5">
    <source>
        <dbReference type="ARBA" id="ARBA00022989"/>
    </source>
</evidence>
<comment type="similarity">
    <text evidence="2">Belongs to the UPF0324 family.</text>
</comment>
<feature type="transmembrane region" description="Helical" evidence="7">
    <location>
        <begin position="130"/>
        <end position="148"/>
    </location>
</feature>
<accession>A0A3B0VBR9</accession>
<protein>
    <submittedName>
        <fullName evidence="8">UPF0324 inner membrane protein YeiH</fullName>
    </submittedName>
</protein>
<evidence type="ECO:0000256" key="4">
    <source>
        <dbReference type="ARBA" id="ARBA00022692"/>
    </source>
</evidence>
<feature type="transmembrane region" description="Helical" evidence="7">
    <location>
        <begin position="316"/>
        <end position="340"/>
    </location>
</feature>
<dbReference type="AlphaFoldDB" id="A0A3B0VBR9"/>
<evidence type="ECO:0000256" key="6">
    <source>
        <dbReference type="ARBA" id="ARBA00023136"/>
    </source>
</evidence>
<organism evidence="8">
    <name type="scientific">hydrothermal vent metagenome</name>
    <dbReference type="NCBI Taxonomy" id="652676"/>
    <lineage>
        <taxon>unclassified sequences</taxon>
        <taxon>metagenomes</taxon>
        <taxon>ecological metagenomes</taxon>
    </lineage>
</organism>
<dbReference type="EMBL" id="UOEW01000142">
    <property type="protein sequence ID" value="VAW36332.1"/>
    <property type="molecule type" value="Genomic_DNA"/>
</dbReference>
<keyword evidence="5 7" id="KW-1133">Transmembrane helix</keyword>
<feature type="transmembrane region" description="Helical" evidence="7">
    <location>
        <begin position="226"/>
        <end position="247"/>
    </location>
</feature>
<evidence type="ECO:0000256" key="1">
    <source>
        <dbReference type="ARBA" id="ARBA00004651"/>
    </source>
</evidence>
<dbReference type="PANTHER" id="PTHR30106:SF2">
    <property type="entry name" value="UPF0324 INNER MEMBRANE PROTEIN YEIH"/>
    <property type="match status" value="1"/>
</dbReference>
<dbReference type="InterPro" id="IPR004630">
    <property type="entry name" value="UPF0324_YeiH-like"/>
</dbReference>
<feature type="transmembrane region" description="Helical" evidence="7">
    <location>
        <begin position="12"/>
        <end position="32"/>
    </location>
</feature>